<proteinExistence type="predicted"/>
<dbReference type="AlphaFoldDB" id="A0A0G0P954"/>
<dbReference type="GO" id="GO:0046872">
    <property type="term" value="F:metal ion binding"/>
    <property type="evidence" value="ECO:0007669"/>
    <property type="project" value="UniProtKB-KW"/>
</dbReference>
<organism evidence="5 6">
    <name type="scientific">Candidatus Woesebacteria bacterium GW2011_GWB1_38_8</name>
    <dbReference type="NCBI Taxonomy" id="1618570"/>
    <lineage>
        <taxon>Bacteria</taxon>
        <taxon>Candidatus Woeseibacteriota</taxon>
    </lineage>
</organism>
<evidence type="ECO:0000256" key="1">
    <source>
        <dbReference type="ARBA" id="ARBA00022670"/>
    </source>
</evidence>
<dbReference type="STRING" id="1618570.UT08_C0003G0019"/>
<dbReference type="Gene3D" id="3.30.70.360">
    <property type="match status" value="1"/>
</dbReference>
<keyword evidence="1" id="KW-0645">Protease</keyword>
<dbReference type="Pfam" id="PF07687">
    <property type="entry name" value="M20_dimer"/>
    <property type="match status" value="1"/>
</dbReference>
<gene>
    <name evidence="5" type="ORF">UT08_C0003G0019</name>
</gene>
<dbReference type="SUPFAM" id="SSF53187">
    <property type="entry name" value="Zn-dependent exopeptidases"/>
    <property type="match status" value="1"/>
</dbReference>
<dbReference type="NCBIfam" id="NF006579">
    <property type="entry name" value="PRK09104.1"/>
    <property type="match status" value="1"/>
</dbReference>
<feature type="domain" description="Peptidase M20 dimerisation" evidence="4">
    <location>
        <begin position="185"/>
        <end position="345"/>
    </location>
</feature>
<evidence type="ECO:0000259" key="4">
    <source>
        <dbReference type="Pfam" id="PF07687"/>
    </source>
</evidence>
<dbReference type="InterPro" id="IPR051458">
    <property type="entry name" value="Cyt/Met_Dipeptidase"/>
</dbReference>
<dbReference type="Proteomes" id="UP000034081">
    <property type="component" value="Unassembled WGS sequence"/>
</dbReference>
<evidence type="ECO:0000256" key="3">
    <source>
        <dbReference type="ARBA" id="ARBA00022801"/>
    </source>
</evidence>
<comment type="caution">
    <text evidence="5">The sequence shown here is derived from an EMBL/GenBank/DDBJ whole genome shotgun (WGS) entry which is preliminary data.</text>
</comment>
<dbReference type="PATRIC" id="fig|1618570.3.peg.303"/>
<keyword evidence="3" id="KW-0378">Hydrolase</keyword>
<name>A0A0G0P954_9BACT</name>
<dbReference type="InterPro" id="IPR011650">
    <property type="entry name" value="Peptidase_M20_dimer"/>
</dbReference>
<dbReference type="Pfam" id="PF01546">
    <property type="entry name" value="Peptidase_M20"/>
    <property type="match status" value="1"/>
</dbReference>
<dbReference type="InterPro" id="IPR002933">
    <property type="entry name" value="Peptidase_M20"/>
</dbReference>
<sequence length="450" mass="50699">MNQKDLLNPLLESLRIPSISTQEEHKPDMEKARIYLVKLFQSLGFKTKILKGIKHDAVFAELTTHHSLPTVLIYGHYDVQPPEPLEEWKTPPFEPTIEGDQIYARGSADNKGQHMIHIMAIKKLQKIQNSKLPINVKFLIEGEEEIGSVSIDSLAKKYSKNLLKCDYLMVSDTEMRKGQPSIDIGLRGLLYTEVRLQTSKHDLHSGECGGIAENPANLLAHLISKLKDVNGKVLIPGFYDDVYRLTNKEQSELKSVQKSRAEEIKDGELFGIGGGEEKYSLGERKWTQPTLDVNGIWGGYQGEGSKTIIPAVTSAKISMRLVPNQDNDKIFTLFEKYVKTLVPKWVKLDIIRHADCLPYIAPTDHPVFNLMKKSQKKIYGKDPIYKRVSGSIGFVPIMAKALKVPVLMVGFALPGANIHAPNEHFSLSNYYKGIEVMTDFYLSLDKVRLN</sequence>
<dbReference type="Gene3D" id="3.40.630.10">
    <property type="entry name" value="Zn peptidases"/>
    <property type="match status" value="1"/>
</dbReference>
<dbReference type="PANTHER" id="PTHR43270:SF12">
    <property type="entry name" value="SUCCINYL-DIAMINOPIMELATE DESUCCINYLASE"/>
    <property type="match status" value="1"/>
</dbReference>
<accession>A0A0G0P954</accession>
<evidence type="ECO:0000313" key="5">
    <source>
        <dbReference type="EMBL" id="KKQ85856.1"/>
    </source>
</evidence>
<dbReference type="EMBL" id="LBVL01000003">
    <property type="protein sequence ID" value="KKQ85856.1"/>
    <property type="molecule type" value="Genomic_DNA"/>
</dbReference>
<dbReference type="GO" id="GO:0006508">
    <property type="term" value="P:proteolysis"/>
    <property type="evidence" value="ECO:0007669"/>
    <property type="project" value="UniProtKB-KW"/>
</dbReference>
<protein>
    <submittedName>
        <fullName evidence="5">Acetylornithine deacetylase-like protein</fullName>
    </submittedName>
</protein>
<dbReference type="GO" id="GO:0008233">
    <property type="term" value="F:peptidase activity"/>
    <property type="evidence" value="ECO:0007669"/>
    <property type="project" value="UniProtKB-KW"/>
</dbReference>
<keyword evidence="2" id="KW-0479">Metal-binding</keyword>
<evidence type="ECO:0000313" key="6">
    <source>
        <dbReference type="Proteomes" id="UP000034081"/>
    </source>
</evidence>
<reference evidence="5 6" key="1">
    <citation type="journal article" date="2015" name="Nature">
        <title>rRNA introns, odd ribosomes, and small enigmatic genomes across a large radiation of phyla.</title>
        <authorList>
            <person name="Brown C.T."/>
            <person name="Hug L.A."/>
            <person name="Thomas B.C."/>
            <person name="Sharon I."/>
            <person name="Castelle C.J."/>
            <person name="Singh A."/>
            <person name="Wilkins M.J."/>
            <person name="Williams K.H."/>
            <person name="Banfield J.F."/>
        </authorList>
    </citation>
    <scope>NUCLEOTIDE SEQUENCE [LARGE SCALE GENOMIC DNA]</scope>
</reference>
<dbReference type="PANTHER" id="PTHR43270">
    <property type="entry name" value="BETA-ALA-HIS DIPEPTIDASE"/>
    <property type="match status" value="1"/>
</dbReference>
<evidence type="ECO:0000256" key="2">
    <source>
        <dbReference type="ARBA" id="ARBA00022723"/>
    </source>
</evidence>
<dbReference type="NCBIfam" id="NF006053">
    <property type="entry name" value="PRK08201.1"/>
    <property type="match status" value="1"/>
</dbReference>